<sequence length="87" mass="9785">MDIWLGRSIFFHHWKLSQGITDQIKYSKSLPISSFTFAVQYSTSSIFSSPILNSSLATVDSDSWISWVSSSIIRGFRSGNRLGFKAC</sequence>
<protein>
    <submittedName>
        <fullName evidence="1">Uncharacterized protein</fullName>
    </submittedName>
</protein>
<organism evidence="1 2">
    <name type="scientific">Rhizophagus irregularis</name>
    <dbReference type="NCBI Taxonomy" id="588596"/>
    <lineage>
        <taxon>Eukaryota</taxon>
        <taxon>Fungi</taxon>
        <taxon>Fungi incertae sedis</taxon>
        <taxon>Mucoromycota</taxon>
        <taxon>Glomeromycotina</taxon>
        <taxon>Glomeromycetes</taxon>
        <taxon>Glomerales</taxon>
        <taxon>Glomeraceae</taxon>
        <taxon>Rhizophagus</taxon>
    </lineage>
</organism>
<dbReference type="AlphaFoldDB" id="A0A2N0NZM7"/>
<proteinExistence type="predicted"/>
<comment type="caution">
    <text evidence="1">The sequence shown here is derived from an EMBL/GenBank/DDBJ whole genome shotgun (WGS) entry which is preliminary data.</text>
</comment>
<reference evidence="1 2" key="2">
    <citation type="submission" date="2017-09" db="EMBL/GenBank/DDBJ databases">
        <title>Extensive intraspecific genome diversity in a model arbuscular mycorrhizal fungus.</title>
        <authorList>
            <person name="Chen E.C."/>
            <person name="Morin E."/>
            <person name="Beaudet D."/>
            <person name="Noel J."/>
            <person name="Ndikumana S."/>
            <person name="Charron P."/>
            <person name="St-Onge C."/>
            <person name="Giorgi J."/>
            <person name="Grigoriev I.V."/>
            <person name="Roux C."/>
            <person name="Martin F.M."/>
            <person name="Corradi N."/>
        </authorList>
    </citation>
    <scope>NUCLEOTIDE SEQUENCE [LARGE SCALE GENOMIC DNA]</scope>
    <source>
        <strain evidence="1 2">A5</strain>
    </source>
</reference>
<dbReference type="Proteomes" id="UP000232722">
    <property type="component" value="Unassembled WGS sequence"/>
</dbReference>
<evidence type="ECO:0000313" key="2">
    <source>
        <dbReference type="Proteomes" id="UP000232722"/>
    </source>
</evidence>
<name>A0A2N0NZM7_9GLOM</name>
<accession>A0A2N0NZM7</accession>
<dbReference type="EMBL" id="LLXJ01001990">
    <property type="protein sequence ID" value="PKC00041.1"/>
    <property type="molecule type" value="Genomic_DNA"/>
</dbReference>
<gene>
    <name evidence="1" type="ORF">RhiirA5_428780</name>
</gene>
<evidence type="ECO:0000313" key="1">
    <source>
        <dbReference type="EMBL" id="PKC00041.1"/>
    </source>
</evidence>
<reference evidence="1 2" key="1">
    <citation type="submission" date="2016-04" db="EMBL/GenBank/DDBJ databases">
        <title>Genome analyses suggest a sexual origin of heterokaryosis in a supposedly ancient asexual fungus.</title>
        <authorList>
            <person name="Ropars J."/>
            <person name="Sedzielewska K."/>
            <person name="Noel J."/>
            <person name="Charron P."/>
            <person name="Farinelli L."/>
            <person name="Marton T."/>
            <person name="Kruger M."/>
            <person name="Pelin A."/>
            <person name="Brachmann A."/>
            <person name="Corradi N."/>
        </authorList>
    </citation>
    <scope>NUCLEOTIDE SEQUENCE [LARGE SCALE GENOMIC DNA]</scope>
    <source>
        <strain evidence="1 2">A5</strain>
    </source>
</reference>